<keyword evidence="3 9" id="KW-0489">Methyltransferase</keyword>
<reference evidence="9" key="1">
    <citation type="submission" date="2018-06" db="EMBL/GenBank/DDBJ databases">
        <authorList>
            <person name="Zhirakovskaya E."/>
        </authorList>
    </citation>
    <scope>NUCLEOTIDE SEQUENCE</scope>
</reference>
<dbReference type="InterPro" id="IPR036518">
    <property type="entry name" value="CobE/GbiG_C_sf"/>
</dbReference>
<dbReference type="SUPFAM" id="SSF53790">
    <property type="entry name" value="Tetrapyrrole methylase"/>
    <property type="match status" value="1"/>
</dbReference>
<dbReference type="GO" id="GO:0032259">
    <property type="term" value="P:methylation"/>
    <property type="evidence" value="ECO:0007669"/>
    <property type="project" value="UniProtKB-KW"/>
</dbReference>
<dbReference type="SUPFAM" id="SSF159664">
    <property type="entry name" value="CobE/GbiG C-terminal domain-like"/>
    <property type="match status" value="1"/>
</dbReference>
<feature type="domain" description="Cobalamin synthesis G N-terminal" evidence="8">
    <location>
        <begin position="49"/>
        <end position="128"/>
    </location>
</feature>
<dbReference type="InterPro" id="IPR038029">
    <property type="entry name" value="GbiG_N_sf"/>
</dbReference>
<evidence type="ECO:0000313" key="9">
    <source>
        <dbReference type="EMBL" id="VAW03902.1"/>
    </source>
</evidence>
<dbReference type="InterPro" id="IPR051810">
    <property type="entry name" value="Precorrin_MeTrfase"/>
</dbReference>
<dbReference type="InterPro" id="IPR000878">
    <property type="entry name" value="4pyrrol_Mease"/>
</dbReference>
<sequence>MALTPVVLALSISGEKVAHRVAALIGATVHGRESRVTKADVFFPNAVDHARDLFAAGVPIVGVCASGILIRAVAPLLADKTSEPPVVSVSDNGLIVVPLLGGHRGANRLAATIAEGLNATAAITTAGDVAMGVALDAPPEGYRLANPENAKSAMAALLSGAGVRVTGENIFDIRDTGGAVELNVSEAPTQGGDERLVYHPQRYALGLGCARNADPQEMRALITDMLAEANIAPGAIACVSSIDLKADEPAVIEAARRLGVPLRLFSAEELEGHADRLANPSDVVFAEVGCHGVSEGAALACGGDLVVEKRKTANATCALTRSDVPITDMPGRARGRLSVVGIGPGQAAWRTPEVSRLVAEAEELVGYGLYIDLLGPLAAGKARSDFPLGGEEARCRYALEQAALGKKVALVCSGDAGIYAMGALVFELLDRDPDQHGVSDAARRVEVICSPGVSALQAAAARAGAPLGHDFCTISLSDLLTPRTDIIRRLKAAAEGDFVIAFYNPVSKTRRTLLAEARDILLEHRPKDTPVMLASSLGRPEEYLRYRRLDQLQVDEVDMLTVVLVGSSNSRLVQMGEGPRMFTPRGYARKIDGDLSLSGAQ</sequence>
<dbReference type="EC" id="2.1.1.131" evidence="9"/>
<protein>
    <submittedName>
        <fullName evidence="9">Proposed precorrin-4 hydrolase (Analogous to cobalt-precorrin-5A hydrolase) / Precorrin-3B C(17)-methyltransferase</fullName>
        <ecNumber evidence="9">2.1.1.131</ecNumber>
    </submittedName>
</protein>
<dbReference type="InterPro" id="IPR002750">
    <property type="entry name" value="CobE/GbiG_C"/>
</dbReference>
<keyword evidence="5" id="KW-0949">S-adenosyl-L-methionine</keyword>
<feature type="domain" description="Tetrapyrrole methylase" evidence="6">
    <location>
        <begin position="337"/>
        <end position="551"/>
    </location>
</feature>
<evidence type="ECO:0000259" key="7">
    <source>
        <dbReference type="Pfam" id="PF01890"/>
    </source>
</evidence>
<dbReference type="InterPro" id="IPR014776">
    <property type="entry name" value="4pyrrole_Mease_sub2"/>
</dbReference>
<dbReference type="Pfam" id="PF00590">
    <property type="entry name" value="TP_methylase"/>
    <property type="match status" value="1"/>
</dbReference>
<evidence type="ECO:0000256" key="3">
    <source>
        <dbReference type="ARBA" id="ARBA00022603"/>
    </source>
</evidence>
<evidence type="ECO:0000256" key="1">
    <source>
        <dbReference type="ARBA" id="ARBA00004953"/>
    </source>
</evidence>
<evidence type="ECO:0000256" key="4">
    <source>
        <dbReference type="ARBA" id="ARBA00022679"/>
    </source>
</evidence>
<dbReference type="UniPathway" id="UPA00148"/>
<dbReference type="InterPro" id="IPR014777">
    <property type="entry name" value="4pyrrole_Mease_sub1"/>
</dbReference>
<evidence type="ECO:0000259" key="6">
    <source>
        <dbReference type="Pfam" id="PF00590"/>
    </source>
</evidence>
<keyword evidence="2" id="KW-0169">Cobalamin biosynthesis</keyword>
<gene>
    <name evidence="9" type="ORF">MNBD_ALPHA07-1428</name>
</gene>
<dbReference type="Pfam" id="PF01890">
    <property type="entry name" value="CbiG_C"/>
    <property type="match status" value="1"/>
</dbReference>
<dbReference type="PANTHER" id="PTHR47036:SF1">
    <property type="entry name" value="COBALT-FACTOR III C(17)-METHYLTRANSFERASE-RELATED"/>
    <property type="match status" value="1"/>
</dbReference>
<organism evidence="9">
    <name type="scientific">hydrothermal vent metagenome</name>
    <dbReference type="NCBI Taxonomy" id="652676"/>
    <lineage>
        <taxon>unclassified sequences</taxon>
        <taxon>metagenomes</taxon>
        <taxon>ecological metagenomes</taxon>
    </lineage>
</organism>
<dbReference type="Gene3D" id="3.30.420.180">
    <property type="entry name" value="CobE/GbiG C-terminal domain"/>
    <property type="match status" value="1"/>
</dbReference>
<name>A0A3B0SNS0_9ZZZZ</name>
<dbReference type="GO" id="GO:0009236">
    <property type="term" value="P:cobalamin biosynthetic process"/>
    <property type="evidence" value="ECO:0007669"/>
    <property type="project" value="UniProtKB-UniPathway"/>
</dbReference>
<dbReference type="CDD" id="cd11646">
    <property type="entry name" value="Precorrin_3B_C17_MT"/>
    <property type="match status" value="1"/>
</dbReference>
<dbReference type="AlphaFoldDB" id="A0A3B0SNS0"/>
<dbReference type="InterPro" id="IPR006363">
    <property type="entry name" value="Cbl_synth_CobJ/CibH_dom"/>
</dbReference>
<dbReference type="Gene3D" id="3.30.950.10">
    <property type="entry name" value="Methyltransferase, Cobalt-precorrin-4 Transmethylase, Domain 2"/>
    <property type="match status" value="1"/>
</dbReference>
<evidence type="ECO:0000256" key="2">
    <source>
        <dbReference type="ARBA" id="ARBA00022573"/>
    </source>
</evidence>
<dbReference type="NCBIfam" id="TIGR01466">
    <property type="entry name" value="cobJ_cbiH"/>
    <property type="match status" value="1"/>
</dbReference>
<dbReference type="EMBL" id="UOEG01000266">
    <property type="protein sequence ID" value="VAW03902.1"/>
    <property type="molecule type" value="Genomic_DNA"/>
</dbReference>
<dbReference type="InterPro" id="IPR021744">
    <property type="entry name" value="CbiG_N"/>
</dbReference>
<dbReference type="GO" id="GO:0016787">
    <property type="term" value="F:hydrolase activity"/>
    <property type="evidence" value="ECO:0007669"/>
    <property type="project" value="UniProtKB-KW"/>
</dbReference>
<feature type="domain" description="CobE/GbiG C-terminal" evidence="7">
    <location>
        <begin position="204"/>
        <end position="319"/>
    </location>
</feature>
<dbReference type="SUPFAM" id="SSF159672">
    <property type="entry name" value="CbiG N-terminal domain-like"/>
    <property type="match status" value="1"/>
</dbReference>
<comment type="pathway">
    <text evidence="1">Cofactor biosynthesis; adenosylcobalamin biosynthesis.</text>
</comment>
<dbReference type="InterPro" id="IPR035996">
    <property type="entry name" value="4pyrrol_Methylase_sf"/>
</dbReference>
<dbReference type="GO" id="GO:0030789">
    <property type="term" value="F:precorrin-3B C17-methyltransferase activity"/>
    <property type="evidence" value="ECO:0007669"/>
    <property type="project" value="UniProtKB-EC"/>
</dbReference>
<keyword evidence="9" id="KW-0378">Hydrolase</keyword>
<dbReference type="Gene3D" id="3.40.50.11220">
    <property type="match status" value="1"/>
</dbReference>
<evidence type="ECO:0000259" key="8">
    <source>
        <dbReference type="Pfam" id="PF11760"/>
    </source>
</evidence>
<dbReference type="PANTHER" id="PTHR47036">
    <property type="entry name" value="COBALT-FACTOR III C(17)-METHYLTRANSFERASE-RELATED"/>
    <property type="match status" value="1"/>
</dbReference>
<keyword evidence="4 9" id="KW-0808">Transferase</keyword>
<dbReference type="Gene3D" id="3.40.1010.10">
    <property type="entry name" value="Cobalt-precorrin-4 Transmethylase, Domain 1"/>
    <property type="match status" value="1"/>
</dbReference>
<evidence type="ECO:0000256" key="5">
    <source>
        <dbReference type="ARBA" id="ARBA00022691"/>
    </source>
</evidence>
<proteinExistence type="predicted"/>
<dbReference type="Pfam" id="PF11760">
    <property type="entry name" value="CbiG_N"/>
    <property type="match status" value="1"/>
</dbReference>
<accession>A0A3B0SNS0</accession>